<gene>
    <name evidence="7" type="ORF">M1L60_27575</name>
</gene>
<dbReference type="Gene3D" id="1.25.40.10">
    <property type="entry name" value="Tetratricopeptide repeat domain"/>
    <property type="match status" value="2"/>
</dbReference>
<dbReference type="SMART" id="SM00028">
    <property type="entry name" value="TPR"/>
    <property type="match status" value="7"/>
</dbReference>
<feature type="domain" description="AAA+ ATPase" evidence="6">
    <location>
        <begin position="197"/>
        <end position="370"/>
    </location>
</feature>
<dbReference type="InterPro" id="IPR003593">
    <property type="entry name" value="AAA+_ATPase"/>
</dbReference>
<evidence type="ECO:0000256" key="2">
    <source>
        <dbReference type="ARBA" id="ARBA00022490"/>
    </source>
</evidence>
<comment type="subcellular location">
    <subcellularLocation>
        <location evidence="1">Cytoplasm</location>
    </subcellularLocation>
</comment>
<evidence type="ECO:0000313" key="7">
    <source>
        <dbReference type="EMBL" id="MCO8274365.1"/>
    </source>
</evidence>
<name>A0ABT1DU68_9ACTN</name>
<evidence type="ECO:0000256" key="4">
    <source>
        <dbReference type="PROSITE-ProRule" id="PRU00339"/>
    </source>
</evidence>
<accession>A0ABT1DU68</accession>
<dbReference type="InterPro" id="IPR019734">
    <property type="entry name" value="TPR_rpt"/>
</dbReference>
<dbReference type="SMART" id="SM00382">
    <property type="entry name" value="AAA"/>
    <property type="match status" value="1"/>
</dbReference>
<dbReference type="SUPFAM" id="SSF52540">
    <property type="entry name" value="P-loop containing nucleoside triphosphate hydrolases"/>
    <property type="match status" value="1"/>
</dbReference>
<keyword evidence="3" id="KW-0677">Repeat</keyword>
<evidence type="ECO:0000259" key="6">
    <source>
        <dbReference type="SMART" id="SM00382"/>
    </source>
</evidence>
<evidence type="ECO:0000256" key="5">
    <source>
        <dbReference type="SAM" id="MobiDB-lite"/>
    </source>
</evidence>
<sequence length="1011" mass="109305">MSEVERAIIAAGHVPVDMLDFPAADRRPAHLCEGQVRGSDVYVGLLGTRYGSPVRDKPVVSYTELEFDTATEAGLNRLVFVLDPDAENVRIPPAHLMDRDFGERQDAFRRRVRDSGLTTQSFAEPAKLGQLVERSLRDLADTRRRIESGMQREQVPAEPQPVRASKFINPPPATAPTWFQGRQVETGLLAKYVSDPGIRAVTVVGRGGIGKTAMVCRLLRALESTRIPDRDGELGQISVGGIVYLSHNGVHPIEYPSLIEDLLQLLPAEAAQPVRRQYQDPHHSPRNVMLALLEAFPSGKPVVVLLDNLESVMDGEKETFKEPALRETLTAVLTAPEHAVTVIATTRVTPGELLKLEPARQRQLRLDAGLGVRDAQIVLKALDDDGRLGLRDAPDEVLDGLHGLTRGFPRALEAVKAILDGDDTVTAQDLLDRTRQLPEDRVMQVLVGEAYERLDLSAQQVMQALAVYPGPVSAVAIDFLLSPVNPIIDAAPILKRLVRRRLVGFQNGQYYLHPLDRDYARSQLPAGGPGDSAAEFTLAGLQARAADYYAQVRSPRASWRGLDDVRPQLAEFELRCDTGDYDTAANVLADLDFDYLQVWGHYRLLVALHARIHGRISNPVDDEIHLGNLGLSHGALGDLRRAIDLHNQALAIARQIGDRHGEGANLGNLGLCHNDLGDYQRAIDLHTQALALDREIGFRQAEGNDLGNLGLSHRHLGDYQRAIDLHTQALAVDHDISDRRGEGADLSSLGLCYHDLGDYQQALGLHAQALAINRDLGRREGQSISLTNLASCHVALGSYRVAIDLDTEALAIARDIGDRYIEACSLNCLGRVRLASGDLQGTATLLKQAITIAEETGHVEPSAEGRSWLAQARLLLGEAAEALAVTVSARDLPYPAVKPTLRLLEGMALFELDRGDEALAAFTGAVAAADGLLALADRNVSALQARALALSGLAAATSDAARAGEAADAFARADAVTTAAGVVAETNQLLVRIVALDRAGILAGVRTARGL</sequence>
<evidence type="ECO:0000256" key="1">
    <source>
        <dbReference type="ARBA" id="ARBA00004496"/>
    </source>
</evidence>
<dbReference type="Pfam" id="PF13424">
    <property type="entry name" value="TPR_12"/>
    <property type="match status" value="2"/>
</dbReference>
<keyword evidence="2" id="KW-0963">Cytoplasm</keyword>
<dbReference type="Pfam" id="PF13176">
    <property type="entry name" value="TPR_7"/>
    <property type="match status" value="1"/>
</dbReference>
<proteinExistence type="predicted"/>
<comment type="caution">
    <text evidence="7">The sequence shown here is derived from an EMBL/GenBank/DDBJ whole genome shotgun (WGS) entry which is preliminary data.</text>
</comment>
<dbReference type="Proteomes" id="UP001523369">
    <property type="component" value="Unassembled WGS sequence"/>
</dbReference>
<dbReference type="InterPro" id="IPR025139">
    <property type="entry name" value="DUF4062"/>
</dbReference>
<reference evidence="7 8" key="1">
    <citation type="submission" date="2022-06" db="EMBL/GenBank/DDBJ databases">
        <title>New Species of the Genus Actinoplanes, ActinopZanes ferrugineus.</title>
        <authorList>
            <person name="Ding P."/>
        </authorList>
    </citation>
    <scope>NUCLEOTIDE SEQUENCE [LARGE SCALE GENOMIC DNA]</scope>
    <source>
        <strain evidence="7 8">TRM88003</strain>
    </source>
</reference>
<organism evidence="7 8">
    <name type="scientific">Paractinoplanes aksuensis</name>
    <dbReference type="NCBI Taxonomy" id="2939490"/>
    <lineage>
        <taxon>Bacteria</taxon>
        <taxon>Bacillati</taxon>
        <taxon>Actinomycetota</taxon>
        <taxon>Actinomycetes</taxon>
        <taxon>Micromonosporales</taxon>
        <taxon>Micromonosporaceae</taxon>
        <taxon>Paractinoplanes</taxon>
    </lineage>
</organism>
<dbReference type="InterPro" id="IPR027417">
    <property type="entry name" value="P-loop_NTPase"/>
</dbReference>
<feature type="region of interest" description="Disordered" evidence="5">
    <location>
        <begin position="150"/>
        <end position="169"/>
    </location>
</feature>
<dbReference type="InterPro" id="IPR011990">
    <property type="entry name" value="TPR-like_helical_dom_sf"/>
</dbReference>
<dbReference type="EMBL" id="JAMYJR010000030">
    <property type="protein sequence ID" value="MCO8274365.1"/>
    <property type="molecule type" value="Genomic_DNA"/>
</dbReference>
<feature type="repeat" description="TPR" evidence="4">
    <location>
        <begin position="663"/>
        <end position="696"/>
    </location>
</feature>
<keyword evidence="4" id="KW-0802">TPR repeat</keyword>
<dbReference type="InterPro" id="IPR052386">
    <property type="entry name" value="GPSM"/>
</dbReference>
<dbReference type="Pfam" id="PF13271">
    <property type="entry name" value="DUF4062"/>
    <property type="match status" value="1"/>
</dbReference>
<evidence type="ECO:0000256" key="3">
    <source>
        <dbReference type="ARBA" id="ARBA00022737"/>
    </source>
</evidence>
<dbReference type="SUPFAM" id="SSF48452">
    <property type="entry name" value="TPR-like"/>
    <property type="match status" value="2"/>
</dbReference>
<dbReference type="PROSITE" id="PS50005">
    <property type="entry name" value="TPR"/>
    <property type="match status" value="1"/>
</dbReference>
<evidence type="ECO:0000313" key="8">
    <source>
        <dbReference type="Proteomes" id="UP001523369"/>
    </source>
</evidence>
<protein>
    <submittedName>
        <fullName evidence="7">Tetratricopeptide repeat protein</fullName>
    </submittedName>
</protein>
<keyword evidence="8" id="KW-1185">Reference proteome</keyword>
<dbReference type="PANTHER" id="PTHR45954">
    <property type="entry name" value="LD33695P"/>
    <property type="match status" value="1"/>
</dbReference>
<dbReference type="PANTHER" id="PTHR45954:SF1">
    <property type="entry name" value="LD33695P"/>
    <property type="match status" value="1"/>
</dbReference>
<dbReference type="Gene3D" id="3.40.50.300">
    <property type="entry name" value="P-loop containing nucleotide triphosphate hydrolases"/>
    <property type="match status" value="1"/>
</dbReference>